<evidence type="ECO:0000313" key="3">
    <source>
        <dbReference type="Proteomes" id="UP000672039"/>
    </source>
</evidence>
<keyword evidence="1" id="KW-0472">Membrane</keyword>
<accession>A0ABX7WXA4</accession>
<reference evidence="2 3" key="1">
    <citation type="submission" date="2021-04" db="EMBL/GenBank/DDBJ databases">
        <title>Genomics, taxonomy and metabolism of representatives of sulfur bacteria of the genus Thiothrix: Thiothrix fructosivorans QT, Thiothrix unzii A1T and three new species, Thiothrix subterranea sp. nov., Thiothrix litoralis sp. nov. and 'Candidatus Thiothrix anitrata' sp. nov.</title>
        <authorList>
            <person name="Ravin N.V."/>
            <person name="Smolyakov D."/>
            <person name="Rudenko T.S."/>
            <person name="Mardanov A.V."/>
            <person name="Beletsky A.V."/>
            <person name="Markov N.D."/>
            <person name="Fomenkov A.I."/>
            <person name="Roberts R.J."/>
            <person name="Karnachuk O.V."/>
            <person name="Novikov A."/>
            <person name="Grabovich M.Y."/>
        </authorList>
    </citation>
    <scope>NUCLEOTIDE SEQUENCE [LARGE SCALE GENOMIC DNA]</scope>
    <source>
        <strain evidence="2 3">AS</strain>
    </source>
</reference>
<dbReference type="Proteomes" id="UP000672039">
    <property type="component" value="Chromosome"/>
</dbReference>
<proteinExistence type="predicted"/>
<evidence type="ECO:0000313" key="2">
    <source>
        <dbReference type="EMBL" id="QTR47926.1"/>
    </source>
</evidence>
<feature type="transmembrane region" description="Helical" evidence="1">
    <location>
        <begin position="110"/>
        <end position="129"/>
    </location>
</feature>
<evidence type="ECO:0000256" key="1">
    <source>
        <dbReference type="SAM" id="Phobius"/>
    </source>
</evidence>
<gene>
    <name evidence="2" type="ORF">J9253_08435</name>
</gene>
<organism evidence="2 3">
    <name type="scientific">Thiothrix litoralis</name>
    <dbReference type="NCBI Taxonomy" id="2891210"/>
    <lineage>
        <taxon>Bacteria</taxon>
        <taxon>Pseudomonadati</taxon>
        <taxon>Pseudomonadota</taxon>
        <taxon>Gammaproteobacteria</taxon>
        <taxon>Thiotrichales</taxon>
        <taxon>Thiotrichaceae</taxon>
        <taxon>Thiothrix</taxon>
    </lineage>
</organism>
<dbReference type="RefSeq" id="WP_210224160.1">
    <property type="nucleotide sequence ID" value="NZ_CP072801.1"/>
</dbReference>
<keyword evidence="1" id="KW-0812">Transmembrane</keyword>
<keyword evidence="3" id="KW-1185">Reference proteome</keyword>
<dbReference type="EMBL" id="CP072801">
    <property type="protein sequence ID" value="QTR47926.1"/>
    <property type="molecule type" value="Genomic_DNA"/>
</dbReference>
<name>A0ABX7WXA4_9GAMM</name>
<sequence>MKKTYTIQSLVCTEISPGKGSMVWQLRDSADERLRKVNGISTLDKNGLIESVRSIYTREAPLVEELLLRHEGDTFSIDFSSFNQAQGYINREMYANMQKCERLSCMVGKLWRVLAVMALLVVLSLSWMLNSSMTKFSQQQPLIHHEQLP</sequence>
<keyword evidence="1" id="KW-1133">Transmembrane helix</keyword>
<protein>
    <submittedName>
        <fullName evidence="2">Uncharacterized protein</fullName>
    </submittedName>
</protein>